<dbReference type="Gene3D" id="3.40.50.920">
    <property type="match status" value="1"/>
</dbReference>
<gene>
    <name evidence="4" type="ORF">ENW11_00675</name>
</gene>
<dbReference type="InterPro" id="IPR050722">
    <property type="entry name" value="Pyruvate:ferred/Flavod_OxRd"/>
</dbReference>
<name>A0A7V4TEF8_9BACT</name>
<reference evidence="4" key="1">
    <citation type="journal article" date="2020" name="mSystems">
        <title>Genome- and Community-Level Interaction Insights into Carbon Utilization and Element Cycling Functions of Hydrothermarchaeota in Hydrothermal Sediment.</title>
        <authorList>
            <person name="Zhou Z."/>
            <person name="Liu Y."/>
            <person name="Xu W."/>
            <person name="Pan J."/>
            <person name="Luo Z.H."/>
            <person name="Li M."/>
        </authorList>
    </citation>
    <scope>NUCLEOTIDE SEQUENCE [LARGE SCALE GENOMIC DNA]</scope>
    <source>
        <strain evidence="4">SpSt-82</strain>
    </source>
</reference>
<feature type="domain" description="Pyruvate flavodoxin/ferredoxin oxidoreductase pyrimidine binding" evidence="3">
    <location>
        <begin position="208"/>
        <end position="432"/>
    </location>
</feature>
<dbReference type="CDD" id="cd07034">
    <property type="entry name" value="TPP_PYR_PFOR_IOR-alpha_like"/>
    <property type="match status" value="1"/>
</dbReference>
<comment type="caution">
    <text evidence="4">The sequence shown here is derived from an EMBL/GenBank/DDBJ whole genome shotgun (WGS) entry which is preliminary data.</text>
</comment>
<dbReference type="FunFam" id="3.40.50.970:FF:000022">
    <property type="entry name" value="2-oxoglutarate ferredoxin oxidoreductase alpha subunit"/>
    <property type="match status" value="1"/>
</dbReference>
<dbReference type="InterPro" id="IPR022367">
    <property type="entry name" value="2-oxoacid/accept_OxRdtase_asu"/>
</dbReference>
<evidence type="ECO:0000259" key="3">
    <source>
        <dbReference type="Pfam" id="PF01855"/>
    </source>
</evidence>
<dbReference type="GO" id="GO:0016903">
    <property type="term" value="F:oxidoreductase activity, acting on the aldehyde or oxo group of donors"/>
    <property type="evidence" value="ECO:0007669"/>
    <property type="project" value="InterPro"/>
</dbReference>
<evidence type="ECO:0000313" key="4">
    <source>
        <dbReference type="EMBL" id="HGY38317.1"/>
    </source>
</evidence>
<dbReference type="RefSeq" id="WP_017872596.1">
    <property type="nucleotide sequence ID" value="NZ_CP187957.1"/>
</dbReference>
<protein>
    <submittedName>
        <fullName evidence="4">2-oxoacid:acceptor oxidoreductase subunit alpha</fullName>
    </submittedName>
</protein>
<evidence type="ECO:0000256" key="1">
    <source>
        <dbReference type="ARBA" id="ARBA00023002"/>
    </source>
</evidence>
<feature type="domain" description="Pyruvate/ketoisovalerate oxidoreductase catalytic" evidence="2">
    <location>
        <begin position="12"/>
        <end position="170"/>
    </location>
</feature>
<evidence type="ECO:0000259" key="2">
    <source>
        <dbReference type="Pfam" id="PF01558"/>
    </source>
</evidence>
<dbReference type="InterPro" id="IPR009014">
    <property type="entry name" value="Transketo_C/PFOR_II"/>
</dbReference>
<dbReference type="Pfam" id="PF01558">
    <property type="entry name" value="POR"/>
    <property type="match status" value="1"/>
</dbReference>
<dbReference type="NCBIfam" id="TIGR03710">
    <property type="entry name" value="OAFO_sf"/>
    <property type="match status" value="1"/>
</dbReference>
<dbReference type="InterPro" id="IPR002880">
    <property type="entry name" value="Pyrv_Fd/Flavodoxin_OxRdtase_N"/>
</dbReference>
<dbReference type="SUPFAM" id="SSF53323">
    <property type="entry name" value="Pyruvate-ferredoxin oxidoreductase, PFOR, domain III"/>
    <property type="match status" value="1"/>
</dbReference>
<dbReference type="SUPFAM" id="SSF52922">
    <property type="entry name" value="TK C-terminal domain-like"/>
    <property type="match status" value="1"/>
</dbReference>
<dbReference type="Gene3D" id="3.40.920.10">
    <property type="entry name" value="Pyruvate-ferredoxin oxidoreductase, PFOR, domain III"/>
    <property type="match status" value="1"/>
</dbReference>
<keyword evidence="1" id="KW-0560">Oxidoreductase</keyword>
<sequence length="564" mass="61891">MVDVTLKVGGAAGQGVQTVSEALSLILARHGYYVFSIEDYQSRIRGGHTFTLIRTAEQWISGGKRALDILVCLNEETYLLHRGEVKEGGVILGKVGNGDSGKGVHLLPLDFEGVALRLGNRVFANMVATGALLAILGVGLEKAQEYVRETFAQKGSEIVARNEEALEEGARFVEASGLFSSPFLKKRSDSLKASQRYLISGNEALGLGALLAGCTFYSAYPMTPSTGILNFLASRAEAYGLIVEQAEDEIAAINMAIGASYAGTRAMTGTSGGGFCLMCEGLGLAAMTETPIVVIDAQRPGPSTGLPTRTAQGDLLFVLHASHDEFPRFVFAPRDPQEALNMVIRAFNLAEKYQVPAIILSDQYLADTKWSYDQLSCEERPVRPLFSWDGVPPYQRYALTPDGVSPRLSPGGEALVIADSDEHDEYGHLTEDLVLRKAMQEKRMRKLEFMRKEMRLPFVLEGKDATLIGWGSTWGVLLEVRKALAQKGKSIGVVHFSDLYPLPEGLRDFLQRFPNPIVVEQNFSGQLAMLLERETLFPFPKRICRYDGLPFLVEELVEQVEEVL</sequence>
<dbReference type="PANTHER" id="PTHR32154">
    <property type="entry name" value="PYRUVATE-FLAVODOXIN OXIDOREDUCTASE-RELATED"/>
    <property type="match status" value="1"/>
</dbReference>
<proteinExistence type="predicted"/>
<dbReference type="SUPFAM" id="SSF52518">
    <property type="entry name" value="Thiamin diphosphate-binding fold (THDP-binding)"/>
    <property type="match status" value="1"/>
</dbReference>
<dbReference type="InterPro" id="IPR019752">
    <property type="entry name" value="Pyrv/ketoisovalerate_OxRed_cat"/>
</dbReference>
<dbReference type="Pfam" id="PF01855">
    <property type="entry name" value="POR_N"/>
    <property type="match status" value="1"/>
</dbReference>
<dbReference type="InterPro" id="IPR002869">
    <property type="entry name" value="Pyrv_flavodox_OxRed_cen"/>
</dbReference>
<dbReference type="Gene3D" id="3.40.50.970">
    <property type="match status" value="1"/>
</dbReference>
<accession>A0A7V4TEF8</accession>
<dbReference type="InterPro" id="IPR029061">
    <property type="entry name" value="THDP-binding"/>
</dbReference>
<organism evidence="4">
    <name type="scientific">Candidatus Caldatribacterium saccharofermentans</name>
    <dbReference type="NCBI Taxonomy" id="1454753"/>
    <lineage>
        <taxon>Bacteria</taxon>
        <taxon>Pseudomonadati</taxon>
        <taxon>Atribacterota</taxon>
        <taxon>Atribacteria</taxon>
        <taxon>Atribacterales</taxon>
        <taxon>Candidatus Caldatribacteriaceae</taxon>
        <taxon>Candidatus Caldatribacterium</taxon>
    </lineage>
</organism>
<dbReference type="EMBL" id="DTIY01000004">
    <property type="protein sequence ID" value="HGY38317.1"/>
    <property type="molecule type" value="Genomic_DNA"/>
</dbReference>
<dbReference type="GO" id="GO:0006979">
    <property type="term" value="P:response to oxidative stress"/>
    <property type="evidence" value="ECO:0007669"/>
    <property type="project" value="TreeGrafter"/>
</dbReference>
<dbReference type="PANTHER" id="PTHR32154:SF20">
    <property type="entry name" value="2-OXOGLUTARATE OXIDOREDUCTASE SUBUNIT KORA"/>
    <property type="match status" value="1"/>
</dbReference>
<dbReference type="AlphaFoldDB" id="A0A7V4TEF8"/>